<proteinExistence type="inferred from homology"/>
<feature type="compositionally biased region" description="Basic and acidic residues" evidence="10">
    <location>
        <begin position="120"/>
        <end position="140"/>
    </location>
</feature>
<evidence type="ECO:0000256" key="8">
    <source>
        <dbReference type="ARBA" id="ARBA00023010"/>
    </source>
</evidence>
<reference evidence="12" key="2">
    <citation type="journal article" date="2021" name="PeerJ">
        <title>Extensive microbial diversity within the chicken gut microbiome revealed by metagenomics and culture.</title>
        <authorList>
            <person name="Gilroy R."/>
            <person name="Ravi A."/>
            <person name="Getino M."/>
            <person name="Pursley I."/>
            <person name="Horton D.L."/>
            <person name="Alikhan N.F."/>
            <person name="Baker D."/>
            <person name="Gharbi K."/>
            <person name="Hall N."/>
            <person name="Watson M."/>
            <person name="Adriaenssens E.M."/>
            <person name="Foster-Nyarko E."/>
            <person name="Jarju S."/>
            <person name="Secka A."/>
            <person name="Antonio M."/>
            <person name="Oren A."/>
            <person name="Chaudhuri R.R."/>
            <person name="La Ragione R."/>
            <person name="Hildebrand F."/>
            <person name="Pallen M.J."/>
        </authorList>
    </citation>
    <scope>NUCLEOTIDE SEQUENCE</scope>
    <source>
        <strain evidence="12">ChiGjej1B1-24693</strain>
    </source>
</reference>
<evidence type="ECO:0000256" key="2">
    <source>
        <dbReference type="ARBA" id="ARBA00006742"/>
    </source>
</evidence>
<evidence type="ECO:0000256" key="9">
    <source>
        <dbReference type="ARBA" id="ARBA00023136"/>
    </source>
</evidence>
<feature type="compositionally biased region" description="Basic and acidic residues" evidence="10">
    <location>
        <begin position="98"/>
        <end position="108"/>
    </location>
</feature>
<gene>
    <name evidence="12" type="primary">yajC</name>
    <name evidence="12" type="ORF">IAA98_11000</name>
</gene>
<evidence type="ECO:0000256" key="3">
    <source>
        <dbReference type="ARBA" id="ARBA00022448"/>
    </source>
</evidence>
<dbReference type="PANTHER" id="PTHR33909:SF1">
    <property type="entry name" value="SEC TRANSLOCON ACCESSORY COMPLEX SUBUNIT YAJC"/>
    <property type="match status" value="1"/>
</dbReference>
<keyword evidence="7 11" id="KW-1133">Transmembrane helix</keyword>
<reference evidence="12" key="1">
    <citation type="submission" date="2020-10" db="EMBL/GenBank/DDBJ databases">
        <authorList>
            <person name="Gilroy R."/>
        </authorList>
    </citation>
    <scope>NUCLEOTIDE SEQUENCE</scope>
    <source>
        <strain evidence="12">ChiGjej1B1-24693</strain>
    </source>
</reference>
<evidence type="ECO:0000256" key="1">
    <source>
        <dbReference type="ARBA" id="ARBA00004162"/>
    </source>
</evidence>
<evidence type="ECO:0000313" key="12">
    <source>
        <dbReference type="EMBL" id="HIT76105.1"/>
    </source>
</evidence>
<dbReference type="GO" id="GO:0005886">
    <property type="term" value="C:plasma membrane"/>
    <property type="evidence" value="ECO:0007669"/>
    <property type="project" value="UniProtKB-SubCell"/>
</dbReference>
<dbReference type="EMBL" id="DVLP01000323">
    <property type="protein sequence ID" value="HIT76105.1"/>
    <property type="molecule type" value="Genomic_DNA"/>
</dbReference>
<protein>
    <submittedName>
        <fullName evidence="12">Preprotein translocase subunit YajC</fullName>
    </submittedName>
</protein>
<comment type="similarity">
    <text evidence="2">Belongs to the YajC family.</text>
</comment>
<dbReference type="AlphaFoldDB" id="A0A9D1H102"/>
<evidence type="ECO:0000313" key="13">
    <source>
        <dbReference type="Proteomes" id="UP000886842"/>
    </source>
</evidence>
<dbReference type="Proteomes" id="UP000886842">
    <property type="component" value="Unassembled WGS sequence"/>
</dbReference>
<dbReference type="NCBIfam" id="TIGR00739">
    <property type="entry name" value="yajC"/>
    <property type="match status" value="1"/>
</dbReference>
<evidence type="ECO:0000256" key="10">
    <source>
        <dbReference type="SAM" id="MobiDB-lite"/>
    </source>
</evidence>
<keyword evidence="3" id="KW-0813">Transport</keyword>
<dbReference type="PANTHER" id="PTHR33909">
    <property type="entry name" value="SEC TRANSLOCON ACCESSORY COMPLEX SUBUNIT YAJC"/>
    <property type="match status" value="1"/>
</dbReference>
<feature type="region of interest" description="Disordered" evidence="10">
    <location>
        <begin position="88"/>
        <end position="140"/>
    </location>
</feature>
<feature type="transmembrane region" description="Helical" evidence="11">
    <location>
        <begin position="6"/>
        <end position="24"/>
    </location>
</feature>
<comment type="caution">
    <text evidence="12">The sequence shown here is derived from an EMBL/GenBank/DDBJ whole genome shotgun (WGS) entry which is preliminary data.</text>
</comment>
<evidence type="ECO:0000256" key="7">
    <source>
        <dbReference type="ARBA" id="ARBA00022989"/>
    </source>
</evidence>
<accession>A0A9D1H102</accession>
<organism evidence="12 13">
    <name type="scientific">Candidatus Avipropionibacterium avicola</name>
    <dbReference type="NCBI Taxonomy" id="2840701"/>
    <lineage>
        <taxon>Bacteria</taxon>
        <taxon>Bacillati</taxon>
        <taxon>Actinomycetota</taxon>
        <taxon>Actinomycetes</taxon>
        <taxon>Propionibacteriales</taxon>
        <taxon>Propionibacteriaceae</taxon>
        <taxon>Propionibacteriaceae incertae sedis</taxon>
        <taxon>Candidatus Avipropionibacterium</taxon>
    </lineage>
</organism>
<keyword evidence="9 11" id="KW-0472">Membrane</keyword>
<evidence type="ECO:0000256" key="4">
    <source>
        <dbReference type="ARBA" id="ARBA00022475"/>
    </source>
</evidence>
<evidence type="ECO:0000256" key="6">
    <source>
        <dbReference type="ARBA" id="ARBA00022927"/>
    </source>
</evidence>
<keyword evidence="4" id="KW-1003">Cell membrane</keyword>
<keyword evidence="6" id="KW-0653">Protein transport</keyword>
<evidence type="ECO:0000256" key="11">
    <source>
        <dbReference type="SAM" id="Phobius"/>
    </source>
</evidence>
<sequence>MDANLMTTIAMIALMFVAFYFLILRPQKKRQEQQRKTLNALEPGARVLTSTGVYAKLLRIGEKQAVLELSPGHEMTIVKHAIVRAVQPGDEDLEMESEDFHDADDASHDVTSGEAADYDPENRDSFPWADRDGESHKPGA</sequence>
<keyword evidence="8" id="KW-0811">Translocation</keyword>
<dbReference type="Pfam" id="PF02699">
    <property type="entry name" value="YajC"/>
    <property type="match status" value="1"/>
</dbReference>
<evidence type="ECO:0000256" key="5">
    <source>
        <dbReference type="ARBA" id="ARBA00022692"/>
    </source>
</evidence>
<keyword evidence="5 11" id="KW-0812">Transmembrane</keyword>
<dbReference type="GO" id="GO:0015031">
    <property type="term" value="P:protein transport"/>
    <property type="evidence" value="ECO:0007669"/>
    <property type="project" value="UniProtKB-KW"/>
</dbReference>
<dbReference type="SMART" id="SM01323">
    <property type="entry name" value="YajC"/>
    <property type="match status" value="1"/>
</dbReference>
<dbReference type="InterPro" id="IPR003849">
    <property type="entry name" value="Preprotein_translocase_YajC"/>
</dbReference>
<name>A0A9D1H102_9ACTN</name>
<comment type="subcellular location">
    <subcellularLocation>
        <location evidence="1">Cell membrane</location>
        <topology evidence="1">Single-pass membrane protein</topology>
    </subcellularLocation>
</comment>
<dbReference type="PRINTS" id="PR01853">
    <property type="entry name" value="YAJCTRNLCASE"/>
</dbReference>